<dbReference type="Pfam" id="PF09335">
    <property type="entry name" value="VTT_dom"/>
    <property type="match status" value="1"/>
</dbReference>
<evidence type="ECO:0000313" key="3">
    <source>
        <dbReference type="EMBL" id="GLP96818.1"/>
    </source>
</evidence>
<keyword evidence="4" id="KW-1185">Reference proteome</keyword>
<evidence type="ECO:0000256" key="1">
    <source>
        <dbReference type="SAM" id="Phobius"/>
    </source>
</evidence>
<dbReference type="AlphaFoldDB" id="A0AA37RXG9"/>
<comment type="caution">
    <text evidence="3">The sequence shown here is derived from an EMBL/GenBank/DDBJ whole genome shotgun (WGS) entry which is preliminary data.</text>
</comment>
<dbReference type="InterPro" id="IPR051311">
    <property type="entry name" value="DedA_domain"/>
</dbReference>
<protein>
    <submittedName>
        <fullName evidence="3">Membrane protein</fullName>
    </submittedName>
</protein>
<keyword evidence="1" id="KW-0812">Transmembrane</keyword>
<feature type="transmembrane region" description="Helical" evidence="1">
    <location>
        <begin position="40"/>
        <end position="62"/>
    </location>
</feature>
<organism evidence="3 4">
    <name type="scientific">Paraferrimonas sedimenticola</name>
    <dbReference type="NCBI Taxonomy" id="375674"/>
    <lineage>
        <taxon>Bacteria</taxon>
        <taxon>Pseudomonadati</taxon>
        <taxon>Pseudomonadota</taxon>
        <taxon>Gammaproteobacteria</taxon>
        <taxon>Alteromonadales</taxon>
        <taxon>Ferrimonadaceae</taxon>
        <taxon>Paraferrimonas</taxon>
    </lineage>
</organism>
<name>A0AA37RXG9_9GAMM</name>
<dbReference type="PANTHER" id="PTHR42709:SF4">
    <property type="entry name" value="INNER MEMBRANE PROTEIN YQAA"/>
    <property type="match status" value="1"/>
</dbReference>
<reference evidence="3" key="1">
    <citation type="journal article" date="2014" name="Int. J. Syst. Evol. Microbiol.">
        <title>Complete genome sequence of Corynebacterium casei LMG S-19264T (=DSM 44701T), isolated from a smear-ripened cheese.</title>
        <authorList>
            <consortium name="US DOE Joint Genome Institute (JGI-PGF)"/>
            <person name="Walter F."/>
            <person name="Albersmeier A."/>
            <person name="Kalinowski J."/>
            <person name="Ruckert C."/>
        </authorList>
    </citation>
    <scope>NUCLEOTIDE SEQUENCE</scope>
    <source>
        <strain evidence="3">NBRC 101628</strain>
    </source>
</reference>
<dbReference type="Proteomes" id="UP001161422">
    <property type="component" value="Unassembled WGS sequence"/>
</dbReference>
<feature type="transmembrane region" description="Helical" evidence="1">
    <location>
        <begin position="83"/>
        <end position="109"/>
    </location>
</feature>
<dbReference type="InterPro" id="IPR032816">
    <property type="entry name" value="VTT_dom"/>
</dbReference>
<evidence type="ECO:0000259" key="2">
    <source>
        <dbReference type="Pfam" id="PF09335"/>
    </source>
</evidence>
<dbReference type="GO" id="GO:0005886">
    <property type="term" value="C:plasma membrane"/>
    <property type="evidence" value="ECO:0007669"/>
    <property type="project" value="UniProtKB-ARBA"/>
</dbReference>
<accession>A0AA37RXG9</accession>
<gene>
    <name evidence="3" type="ORF">GCM10007895_21240</name>
</gene>
<dbReference type="RefSeq" id="WP_095504131.1">
    <property type="nucleotide sequence ID" value="NZ_BSNC01000005.1"/>
</dbReference>
<sequence length="141" mass="15146">MAELGLMFITALASATILPGGSEAMLVGLLLRGEQDTTALLIVATLGNTIGSLTSYGLGYLGRLKFKPGDNLSKSQQTAMNWVNRYGVWSLLLAWTPVVGDLLCLLAGWLKWPVALSSVMILIGKGVRYWILAALTLHWVG</sequence>
<keyword evidence="1" id="KW-1133">Transmembrane helix</keyword>
<keyword evidence="1" id="KW-0472">Membrane</keyword>
<feature type="domain" description="VTT" evidence="2">
    <location>
        <begin position="24"/>
        <end position="133"/>
    </location>
</feature>
<evidence type="ECO:0000313" key="4">
    <source>
        <dbReference type="Proteomes" id="UP001161422"/>
    </source>
</evidence>
<proteinExistence type="predicted"/>
<dbReference type="PANTHER" id="PTHR42709">
    <property type="entry name" value="ALKALINE PHOSPHATASE LIKE PROTEIN"/>
    <property type="match status" value="1"/>
</dbReference>
<dbReference type="EMBL" id="BSNC01000005">
    <property type="protein sequence ID" value="GLP96818.1"/>
    <property type="molecule type" value="Genomic_DNA"/>
</dbReference>
<reference evidence="3" key="2">
    <citation type="submission" date="2023-01" db="EMBL/GenBank/DDBJ databases">
        <title>Draft genome sequence of Paraferrimonas sedimenticola strain NBRC 101628.</title>
        <authorList>
            <person name="Sun Q."/>
            <person name="Mori K."/>
        </authorList>
    </citation>
    <scope>NUCLEOTIDE SEQUENCE</scope>
    <source>
        <strain evidence="3">NBRC 101628</strain>
    </source>
</reference>